<keyword evidence="2" id="KW-0732">Signal</keyword>
<organism evidence="5 6">
    <name type="scientific">Clostridium saccharobutylicum DSM 13864</name>
    <dbReference type="NCBI Taxonomy" id="1345695"/>
    <lineage>
        <taxon>Bacteria</taxon>
        <taxon>Bacillati</taxon>
        <taxon>Bacillota</taxon>
        <taxon>Clostridia</taxon>
        <taxon>Eubacteriales</taxon>
        <taxon>Clostridiaceae</taxon>
        <taxon>Clostridium</taxon>
    </lineage>
</organism>
<reference evidence="5 6" key="1">
    <citation type="journal article" date="2013" name="Genome Announc.">
        <title>Complete Genome Sequence of the Solvent Producer Clostridium saccharobutylicum NCP262 (DSM 13864).</title>
        <authorList>
            <person name="Poehlein A."/>
            <person name="Hartwich K."/>
            <person name="Krabben P."/>
            <person name="Ehrenreich A."/>
            <person name="Liebl W."/>
            <person name="Durre P."/>
            <person name="Gottschalk G."/>
            <person name="Daniel R."/>
        </authorList>
    </citation>
    <scope>NUCLEOTIDE SEQUENCE [LARGE SCALE GENOMIC DNA]</scope>
    <source>
        <strain evidence="5">DSM 13864</strain>
    </source>
</reference>
<dbReference type="PANTHER" id="PTHR34216">
    <property type="match status" value="1"/>
</dbReference>
<dbReference type="PATRIC" id="fig|1345695.3.peg.301"/>
<evidence type="ECO:0000256" key="3">
    <source>
        <dbReference type="SAM" id="Phobius"/>
    </source>
</evidence>
<proteinExistence type="predicted"/>
<dbReference type="GeneID" id="55472895"/>
<keyword evidence="5" id="KW-0378">Hydrolase</keyword>
<dbReference type="GO" id="GO:0005975">
    <property type="term" value="P:carbohydrate metabolic process"/>
    <property type="evidence" value="ECO:0007669"/>
    <property type="project" value="InterPro"/>
</dbReference>
<evidence type="ECO:0000313" key="6">
    <source>
        <dbReference type="Proteomes" id="UP000017118"/>
    </source>
</evidence>
<dbReference type="InterPro" id="IPR002509">
    <property type="entry name" value="NODB_dom"/>
</dbReference>
<feature type="transmembrane region" description="Helical" evidence="3">
    <location>
        <begin position="12"/>
        <end position="30"/>
    </location>
</feature>
<accession>U5MP10</accession>
<dbReference type="eggNOG" id="COG0726">
    <property type="taxonomic scope" value="Bacteria"/>
</dbReference>
<keyword evidence="3" id="KW-1133">Transmembrane helix</keyword>
<dbReference type="InterPro" id="IPR011330">
    <property type="entry name" value="Glyco_hydro/deAcase_b/a-brl"/>
</dbReference>
<keyword evidence="3" id="KW-0812">Transmembrane</keyword>
<dbReference type="InterPro" id="IPR051398">
    <property type="entry name" value="Polysacch_Deacetylase"/>
</dbReference>
<dbReference type="OrthoDB" id="9778320at2"/>
<evidence type="ECO:0000256" key="2">
    <source>
        <dbReference type="ARBA" id="ARBA00022729"/>
    </source>
</evidence>
<dbReference type="AlphaFoldDB" id="U5MP10"/>
<dbReference type="PANTHER" id="PTHR34216:SF3">
    <property type="entry name" value="POLY-BETA-1,6-N-ACETYL-D-GLUCOSAMINE N-DEACETYLASE"/>
    <property type="match status" value="1"/>
</dbReference>
<dbReference type="GO" id="GO:0016810">
    <property type="term" value="F:hydrolase activity, acting on carbon-nitrogen (but not peptide) bonds"/>
    <property type="evidence" value="ECO:0007669"/>
    <property type="project" value="InterPro"/>
</dbReference>
<dbReference type="Proteomes" id="UP000017118">
    <property type="component" value="Chromosome"/>
</dbReference>
<comment type="subcellular location">
    <subcellularLocation>
        <location evidence="1">Secreted</location>
    </subcellularLocation>
</comment>
<dbReference type="EC" id="3.-.-.-" evidence="5"/>
<dbReference type="Pfam" id="PF01522">
    <property type="entry name" value="Polysacc_deac_1"/>
    <property type="match status" value="1"/>
</dbReference>
<evidence type="ECO:0000256" key="1">
    <source>
        <dbReference type="ARBA" id="ARBA00004613"/>
    </source>
</evidence>
<keyword evidence="3" id="KW-0472">Membrane</keyword>
<dbReference type="CDD" id="cd10918">
    <property type="entry name" value="CE4_NodB_like_5s_6s"/>
    <property type="match status" value="1"/>
</dbReference>
<keyword evidence="6" id="KW-1185">Reference proteome</keyword>
<dbReference type="HOGENOM" id="CLU_030024_2_0_9"/>
<dbReference type="GO" id="GO:0005576">
    <property type="term" value="C:extracellular region"/>
    <property type="evidence" value="ECO:0007669"/>
    <property type="project" value="UniProtKB-SubCell"/>
</dbReference>
<dbReference type="EMBL" id="CP006721">
    <property type="protein sequence ID" value="AGX41381.1"/>
    <property type="molecule type" value="Genomic_DNA"/>
</dbReference>
<evidence type="ECO:0000313" key="5">
    <source>
        <dbReference type="EMBL" id="AGX41381.1"/>
    </source>
</evidence>
<dbReference type="KEGG" id="csb:CLSA_c03310"/>
<dbReference type="PROSITE" id="PS51677">
    <property type="entry name" value="NODB"/>
    <property type="match status" value="1"/>
</dbReference>
<protein>
    <submittedName>
        <fullName evidence="5">Putative polysaccharide deacetylase YxkH</fullName>
        <ecNumber evidence="5">3.-.-.-</ecNumber>
    </submittedName>
</protein>
<name>U5MP10_CLOSA</name>
<dbReference type="RefSeq" id="WP_022743670.1">
    <property type="nucleotide sequence ID" value="NC_022571.1"/>
</dbReference>
<feature type="domain" description="NodB homology" evidence="4">
    <location>
        <begin position="136"/>
        <end position="297"/>
    </location>
</feature>
<evidence type="ECO:0000259" key="4">
    <source>
        <dbReference type="PROSITE" id="PS51677"/>
    </source>
</evidence>
<sequence length="297" mass="33878">MLKKYNFKNKSLLIFIATFLVCVLSGYSIYKNILPKVESKNISKALDEYESGNDSKINNSNIEKKRTFDESTLTNDNRGVPVLYYHSVRDSNHNEVTISPQKLKNELKYLKDQGYVTLTLSELSDYLLNNSPIPEKSIVITFDDGYMDNYQNAFPILKELDMKATIFCITSDLDGEYYLSKDAIKEMSDYGVDIQSHTVNHSELNKLSYDEQLKQLKESKKTLESITGKSVFSIAYPYGKYNKDSIKAAKAAGYSLAFTTDRGLADRDDSPLELNRIYINSNYTMATFKQILSTTKK</sequence>
<gene>
    <name evidence="5" type="primary">yxkH1</name>
    <name evidence="5" type="ORF">CLSA_c03310</name>
</gene>
<dbReference type="SUPFAM" id="SSF88713">
    <property type="entry name" value="Glycoside hydrolase/deacetylase"/>
    <property type="match status" value="1"/>
</dbReference>
<dbReference type="Gene3D" id="3.20.20.370">
    <property type="entry name" value="Glycoside hydrolase/deacetylase"/>
    <property type="match status" value="1"/>
</dbReference>